<dbReference type="Proteomes" id="UP000790709">
    <property type="component" value="Unassembled WGS sequence"/>
</dbReference>
<gene>
    <name evidence="1" type="ORF">BV22DRAFT_1078958</name>
</gene>
<reference evidence="1" key="1">
    <citation type="journal article" date="2021" name="New Phytol.">
        <title>Evolutionary innovations through gain and loss of genes in the ectomycorrhizal Boletales.</title>
        <authorList>
            <person name="Wu G."/>
            <person name="Miyauchi S."/>
            <person name="Morin E."/>
            <person name="Kuo A."/>
            <person name="Drula E."/>
            <person name="Varga T."/>
            <person name="Kohler A."/>
            <person name="Feng B."/>
            <person name="Cao Y."/>
            <person name="Lipzen A."/>
            <person name="Daum C."/>
            <person name="Hundley H."/>
            <person name="Pangilinan J."/>
            <person name="Johnson J."/>
            <person name="Barry K."/>
            <person name="LaButti K."/>
            <person name="Ng V."/>
            <person name="Ahrendt S."/>
            <person name="Min B."/>
            <person name="Choi I.G."/>
            <person name="Park H."/>
            <person name="Plett J.M."/>
            <person name="Magnuson J."/>
            <person name="Spatafora J.W."/>
            <person name="Nagy L.G."/>
            <person name="Henrissat B."/>
            <person name="Grigoriev I.V."/>
            <person name="Yang Z.L."/>
            <person name="Xu J."/>
            <person name="Martin F.M."/>
        </authorList>
    </citation>
    <scope>NUCLEOTIDE SEQUENCE</scope>
    <source>
        <strain evidence="1">KUC20120723A-06</strain>
    </source>
</reference>
<comment type="caution">
    <text evidence="1">The sequence shown here is derived from an EMBL/GenBank/DDBJ whole genome shotgun (WGS) entry which is preliminary data.</text>
</comment>
<accession>A0ACB8BZ92</accession>
<evidence type="ECO:0000313" key="1">
    <source>
        <dbReference type="EMBL" id="KAH7930406.1"/>
    </source>
</evidence>
<sequence>MLGDDEDVFDSVTWESPSAPYDVDNTVQPSGPGFKQSTAGTDDAQGPHDPKWEGYLITTVKDPVKELAETKDAYVSYLVLAKTNLPIFSTPNPSARRRFQDFVFLRDHLVKDFPACVVPALPDKHRLEYLTGDRFSPEFMERRRLDLHRFLERISRHPTLQRSTLVRAFFESTEWHVHMHQHLAHPPGPEPTPGIIDNISDTLLNAFARVRKPDERFLDMREGVDKFEDGLVLCERLWNRVRGRTNDGNPESGEDLTADYHDLAVAVQGLGFLESGITDPLNHFSNTLLEFSALMRHKTQTTTDPFLVHLHSLLTYSHANRAVLKLRDQKQLDFEELSDYLSGVTIERDRLSAIISGHAGSTGLGLSAYLKDKVDAIRGADDDRSRVEKMRKLDIKIKELQDAVTTAHETSDAFSDETLREQTVFQYTKEAEMKEMLGNLADGEIEFYQSAMEEWERIIPIIQRIRVDV</sequence>
<keyword evidence="2" id="KW-1185">Reference proteome</keyword>
<protein>
    <submittedName>
        <fullName evidence="1">Uncharacterized protein</fullName>
    </submittedName>
</protein>
<dbReference type="EMBL" id="MU266332">
    <property type="protein sequence ID" value="KAH7930406.1"/>
    <property type="molecule type" value="Genomic_DNA"/>
</dbReference>
<proteinExistence type="predicted"/>
<organism evidence="1 2">
    <name type="scientific">Leucogyrophana mollusca</name>
    <dbReference type="NCBI Taxonomy" id="85980"/>
    <lineage>
        <taxon>Eukaryota</taxon>
        <taxon>Fungi</taxon>
        <taxon>Dikarya</taxon>
        <taxon>Basidiomycota</taxon>
        <taxon>Agaricomycotina</taxon>
        <taxon>Agaricomycetes</taxon>
        <taxon>Agaricomycetidae</taxon>
        <taxon>Boletales</taxon>
        <taxon>Boletales incertae sedis</taxon>
        <taxon>Leucogyrophana</taxon>
    </lineage>
</organism>
<evidence type="ECO:0000313" key="2">
    <source>
        <dbReference type="Proteomes" id="UP000790709"/>
    </source>
</evidence>
<name>A0ACB8BZ92_9AGAM</name>